<dbReference type="Proteomes" id="UP000566819">
    <property type="component" value="Unassembled WGS sequence"/>
</dbReference>
<evidence type="ECO:0008006" key="3">
    <source>
        <dbReference type="Google" id="ProtNLM"/>
    </source>
</evidence>
<comment type="caution">
    <text evidence="1">The sequence shown here is derived from an EMBL/GenBank/DDBJ whole genome shotgun (WGS) entry which is preliminary data.</text>
</comment>
<dbReference type="AlphaFoldDB" id="A0A8H4VPA4"/>
<evidence type="ECO:0000313" key="1">
    <source>
        <dbReference type="EMBL" id="KAF4617007.1"/>
    </source>
</evidence>
<accession>A0A8H4VPA4</accession>
<organism evidence="1 2">
    <name type="scientific">Cudoniella acicularis</name>
    <dbReference type="NCBI Taxonomy" id="354080"/>
    <lineage>
        <taxon>Eukaryota</taxon>
        <taxon>Fungi</taxon>
        <taxon>Dikarya</taxon>
        <taxon>Ascomycota</taxon>
        <taxon>Pezizomycotina</taxon>
        <taxon>Leotiomycetes</taxon>
        <taxon>Helotiales</taxon>
        <taxon>Tricladiaceae</taxon>
        <taxon>Cudoniella</taxon>
    </lineage>
</organism>
<dbReference type="PANTHER" id="PTHR33112">
    <property type="entry name" value="DOMAIN PROTEIN, PUTATIVE-RELATED"/>
    <property type="match status" value="1"/>
</dbReference>
<proteinExistence type="predicted"/>
<gene>
    <name evidence="1" type="ORF">G7Y89_g15143</name>
</gene>
<dbReference type="OrthoDB" id="8300194at2759"/>
<name>A0A8H4VPA4_9HELO</name>
<reference evidence="1 2" key="1">
    <citation type="submission" date="2020-03" db="EMBL/GenBank/DDBJ databases">
        <title>Draft Genome Sequence of Cudoniella acicularis.</title>
        <authorList>
            <person name="Buettner E."/>
            <person name="Kellner H."/>
        </authorList>
    </citation>
    <scope>NUCLEOTIDE SEQUENCE [LARGE SCALE GENOMIC DNA]</scope>
    <source>
        <strain evidence="1 2">DSM 108380</strain>
    </source>
</reference>
<dbReference type="EMBL" id="JAAMPI010002225">
    <property type="protein sequence ID" value="KAF4617007.1"/>
    <property type="molecule type" value="Genomic_DNA"/>
</dbReference>
<protein>
    <recommendedName>
        <fullName evidence="3">Heterokaryon incompatibility domain-containing protein</fullName>
    </recommendedName>
</protein>
<keyword evidence="2" id="KW-1185">Reference proteome</keyword>
<evidence type="ECO:0000313" key="2">
    <source>
        <dbReference type="Proteomes" id="UP000566819"/>
    </source>
</evidence>
<dbReference type="PANTHER" id="PTHR33112:SF16">
    <property type="entry name" value="HETEROKARYON INCOMPATIBILITY DOMAIN-CONTAINING PROTEIN"/>
    <property type="match status" value="1"/>
</dbReference>
<sequence length="398" mass="45732">MANVYSNAVITLAPLSAISAANGFLHERKQDLPHPEIVLQHWHGKNDTPTLSTSSGIYVRPYPLTWEIPEKPLNERAWCLQESLLSKRMLYFTFEQMLWECSTLRVTEAGHVEDSVYPSNGIAGDSERYNWRHGLVRPPRNDLPDDGSAQPQIDNRTFHSQWRNIVVQYQQRSITYEKDRLPALSGIAKIIKRQRNDRYFAGIWEGDIHHGLTWARDHTYKPSLATPQAIPTSARPPSWTWTSQPHAIIWPGDEYYMLSKPKSLCVVDKIETYLATSDPYGQVTGGTISLQGFFKTRRLSCSEGESYGIPYIRIYFDDERKVPENDDTEYDCFLVSVQIEEESNEHALALILENCSEENVYKRIGLVLFTRFWIAGRGAFNNEDPIKGWDPDYKVTIV</sequence>